<dbReference type="InterPro" id="IPR017896">
    <property type="entry name" value="4Fe4S_Fe-S-bd"/>
</dbReference>
<dbReference type="Pfam" id="PF00037">
    <property type="entry name" value="Fer4"/>
    <property type="match status" value="1"/>
</dbReference>
<sequence>MAMFIDADVCTSCGDCEPECPEGAIRKTKMGTYEIVADRCTECEDQFDMPRCEEVCEADGAIQPID</sequence>
<keyword evidence="3" id="KW-0411">Iron-sulfur</keyword>
<dbReference type="RefSeq" id="WP_096409265.1">
    <property type="nucleotide sequence ID" value="NZ_AP017372.2"/>
</dbReference>
<keyword evidence="1" id="KW-0479">Metal-binding</keyword>
<dbReference type="GO" id="GO:0046872">
    <property type="term" value="F:metal ion binding"/>
    <property type="evidence" value="ECO:0007669"/>
    <property type="project" value="UniProtKB-KW"/>
</dbReference>
<name>A0A0X8X9F6_HALHR</name>
<dbReference type="InterPro" id="IPR017900">
    <property type="entry name" value="4Fe4S_Fe_S_CS"/>
</dbReference>
<dbReference type="KEGG" id="hhk:HH1059_12200"/>
<protein>
    <submittedName>
        <fullName evidence="5">4Fe-4S ferredoxin</fullName>
    </submittedName>
</protein>
<evidence type="ECO:0000256" key="3">
    <source>
        <dbReference type="ARBA" id="ARBA00023014"/>
    </source>
</evidence>
<dbReference type="EMBL" id="AP017372">
    <property type="protein sequence ID" value="BAU57916.1"/>
    <property type="molecule type" value="Genomic_DNA"/>
</dbReference>
<dbReference type="Proteomes" id="UP000218890">
    <property type="component" value="Chromosome"/>
</dbReference>
<accession>A0A0X8X9F6</accession>
<evidence type="ECO:0000313" key="6">
    <source>
        <dbReference type="Proteomes" id="UP000218890"/>
    </source>
</evidence>
<reference evidence="5" key="1">
    <citation type="submission" date="2016-02" db="EMBL/GenBank/DDBJ databases">
        <title>Halorhodospira halochloris DSM-1059 complete genome, version 2.</title>
        <authorList>
            <person name="Tsukatani Y."/>
        </authorList>
    </citation>
    <scope>NUCLEOTIDE SEQUENCE</scope>
    <source>
        <strain evidence="5">DSM 1059</strain>
    </source>
</reference>
<organism evidence="5 6">
    <name type="scientific">Halorhodospira halochloris</name>
    <name type="common">Ectothiorhodospira halochloris</name>
    <dbReference type="NCBI Taxonomy" id="1052"/>
    <lineage>
        <taxon>Bacteria</taxon>
        <taxon>Pseudomonadati</taxon>
        <taxon>Pseudomonadota</taxon>
        <taxon>Gammaproteobacteria</taxon>
        <taxon>Chromatiales</taxon>
        <taxon>Ectothiorhodospiraceae</taxon>
        <taxon>Halorhodospira</taxon>
    </lineage>
</organism>
<evidence type="ECO:0000256" key="2">
    <source>
        <dbReference type="ARBA" id="ARBA00023004"/>
    </source>
</evidence>
<evidence type="ECO:0000313" key="5">
    <source>
        <dbReference type="EMBL" id="BAU57916.1"/>
    </source>
</evidence>
<keyword evidence="2" id="KW-0408">Iron</keyword>
<proteinExistence type="predicted"/>
<dbReference type="SUPFAM" id="SSF54862">
    <property type="entry name" value="4Fe-4S ferredoxins"/>
    <property type="match status" value="1"/>
</dbReference>
<dbReference type="AlphaFoldDB" id="A0A0X8X9F6"/>
<dbReference type="PROSITE" id="PS51379">
    <property type="entry name" value="4FE4S_FER_2"/>
    <property type="match status" value="1"/>
</dbReference>
<dbReference type="Gene3D" id="3.30.70.20">
    <property type="match status" value="1"/>
</dbReference>
<gene>
    <name evidence="5" type="ORF">HH1059_12200</name>
</gene>
<dbReference type="GO" id="GO:0051536">
    <property type="term" value="F:iron-sulfur cluster binding"/>
    <property type="evidence" value="ECO:0007669"/>
    <property type="project" value="UniProtKB-KW"/>
</dbReference>
<keyword evidence="6" id="KW-1185">Reference proteome</keyword>
<feature type="domain" description="4Fe-4S ferredoxin-type" evidence="4">
    <location>
        <begin position="1"/>
        <end position="30"/>
    </location>
</feature>
<evidence type="ECO:0000256" key="1">
    <source>
        <dbReference type="ARBA" id="ARBA00022723"/>
    </source>
</evidence>
<dbReference type="PROSITE" id="PS00198">
    <property type="entry name" value="4FE4S_FER_1"/>
    <property type="match status" value="1"/>
</dbReference>
<evidence type="ECO:0000259" key="4">
    <source>
        <dbReference type="PROSITE" id="PS51379"/>
    </source>
</evidence>
<dbReference type="OrthoDB" id="9803397at2"/>